<protein>
    <submittedName>
        <fullName evidence="2">Uncharacterized protein</fullName>
    </submittedName>
</protein>
<accession>A0ABV5D859</accession>
<comment type="caution">
    <text evidence="2">The sequence shown here is derived from an EMBL/GenBank/DDBJ whole genome shotgun (WGS) entry which is preliminary data.</text>
</comment>
<dbReference type="RefSeq" id="WP_360024124.1">
    <property type="nucleotide sequence ID" value="NZ_JAYMRR010000004.1"/>
</dbReference>
<proteinExistence type="predicted"/>
<evidence type="ECO:0000313" key="3">
    <source>
        <dbReference type="Proteomes" id="UP001585018"/>
    </source>
</evidence>
<evidence type="ECO:0000313" key="2">
    <source>
        <dbReference type="EMBL" id="MFB8748901.1"/>
    </source>
</evidence>
<sequence length="327" mass="33958">MAAAPSPSLTSAPPPPSRGGVGLAQGRYGERGNLELVLCDEADGLWVLWHNTDPEDTDTPEGAPPPGRWSGGLHFAAGRRYDDVRVLQSRNGPDHLEVLARADGGAHRLRWSPEAAFTAQEPPPARPFPALALAETAGGALWTVLSPEPGAEPGRLYRADPAGYPELLWAPAAPPVLTGADGHSPHAVVLAAAPDATRPGVLTVSRTGSHWTGADGTAAVLPGAEHAAAVHGADGPLVFLADGGADLIAVRPGTDRRWSLALPGTGPVTALAATPVRHDPRRTDLVVRRGDTLWHLTDRGPGEEPAARALVSTVLRRDGGAGPVHRR</sequence>
<organism evidence="2 3">
    <name type="scientific">Streptomyces parvulus</name>
    <dbReference type="NCBI Taxonomy" id="146923"/>
    <lineage>
        <taxon>Bacteria</taxon>
        <taxon>Bacillati</taxon>
        <taxon>Actinomycetota</taxon>
        <taxon>Actinomycetes</taxon>
        <taxon>Kitasatosporales</taxon>
        <taxon>Streptomycetaceae</taxon>
        <taxon>Streptomyces</taxon>
    </lineage>
</organism>
<evidence type="ECO:0000256" key="1">
    <source>
        <dbReference type="SAM" id="MobiDB-lite"/>
    </source>
</evidence>
<reference evidence="2 3" key="1">
    <citation type="submission" date="2024-01" db="EMBL/GenBank/DDBJ databases">
        <title>Genome mining of biosynthetic gene clusters to explore secondary metabolites of Streptomyces sp.</title>
        <authorList>
            <person name="Baig A."/>
            <person name="Ajitkumar Shintre N."/>
            <person name="Kumar H."/>
            <person name="Anbarasu A."/>
            <person name="Ramaiah S."/>
        </authorList>
    </citation>
    <scope>NUCLEOTIDE SEQUENCE [LARGE SCALE GENOMIC DNA]</scope>
    <source>
        <strain evidence="2 3">A03</strain>
    </source>
</reference>
<gene>
    <name evidence="2" type="ORF">VSS30_08785</name>
</gene>
<dbReference type="EMBL" id="JAYMRR010000004">
    <property type="protein sequence ID" value="MFB8748901.1"/>
    <property type="molecule type" value="Genomic_DNA"/>
</dbReference>
<name>A0ABV5D859_9ACTN</name>
<keyword evidence="3" id="KW-1185">Reference proteome</keyword>
<feature type="compositionally biased region" description="Low complexity" evidence="1">
    <location>
        <begin position="1"/>
        <end position="11"/>
    </location>
</feature>
<feature type="region of interest" description="Disordered" evidence="1">
    <location>
        <begin position="1"/>
        <end position="26"/>
    </location>
</feature>
<dbReference type="Proteomes" id="UP001585018">
    <property type="component" value="Unassembled WGS sequence"/>
</dbReference>